<organism evidence="2 3">
    <name type="scientific">Apiospora rasikravindrae</name>
    <dbReference type="NCBI Taxonomy" id="990691"/>
    <lineage>
        <taxon>Eukaryota</taxon>
        <taxon>Fungi</taxon>
        <taxon>Dikarya</taxon>
        <taxon>Ascomycota</taxon>
        <taxon>Pezizomycotina</taxon>
        <taxon>Sordariomycetes</taxon>
        <taxon>Xylariomycetidae</taxon>
        <taxon>Amphisphaeriales</taxon>
        <taxon>Apiosporaceae</taxon>
        <taxon>Apiospora</taxon>
    </lineage>
</organism>
<name>A0ABR1T529_9PEZI</name>
<evidence type="ECO:0000313" key="2">
    <source>
        <dbReference type="EMBL" id="KAK8041693.1"/>
    </source>
</evidence>
<evidence type="ECO:0000256" key="1">
    <source>
        <dbReference type="SAM" id="MobiDB-lite"/>
    </source>
</evidence>
<accession>A0ABR1T529</accession>
<evidence type="ECO:0000313" key="3">
    <source>
        <dbReference type="Proteomes" id="UP001444661"/>
    </source>
</evidence>
<dbReference type="EMBL" id="JAQQWK010000005">
    <property type="protein sequence ID" value="KAK8041693.1"/>
    <property type="molecule type" value="Genomic_DNA"/>
</dbReference>
<proteinExistence type="predicted"/>
<protein>
    <submittedName>
        <fullName evidence="2">Uncharacterized protein</fullName>
    </submittedName>
</protein>
<feature type="region of interest" description="Disordered" evidence="1">
    <location>
        <begin position="85"/>
        <end position="111"/>
    </location>
</feature>
<comment type="caution">
    <text evidence="2">The sequence shown here is derived from an EMBL/GenBank/DDBJ whole genome shotgun (WGS) entry which is preliminary data.</text>
</comment>
<gene>
    <name evidence="2" type="ORF">PG993_006216</name>
</gene>
<reference evidence="2 3" key="1">
    <citation type="submission" date="2023-01" db="EMBL/GenBank/DDBJ databases">
        <title>Analysis of 21 Apiospora genomes using comparative genomics revels a genus with tremendous synthesis potential of carbohydrate active enzymes and secondary metabolites.</title>
        <authorList>
            <person name="Sorensen T."/>
        </authorList>
    </citation>
    <scope>NUCLEOTIDE SEQUENCE [LARGE SCALE GENOMIC DNA]</scope>
    <source>
        <strain evidence="2 3">CBS 33761</strain>
    </source>
</reference>
<keyword evidence="3" id="KW-1185">Reference proteome</keyword>
<sequence>MPQFLFIDLPNFRIRDAHGHGVSLSYKQLGHVIALYQYVRSGLRSTEYADLCASLVFAAGETDIWTSYTTSSESAAAPSITAATSSSSFSVGSGSGRGGSNTDPGVAGTAATTTSTTIHAEENMLLAYHQSFDSPGAYPIVDALLLSSKPCSSCMGYFTPSSASVKTCKLPGTPSFRAKFTPRSDRTYTPVFYLSSSSSSYPSSSACDPTQTYETWMQLGTMWAADFIAEGRLASSLEVARGQMYYLMPDYASSGSSPWFALNDQETMPDAEVAEAIVRQGVSATYWIGR</sequence>
<dbReference type="Proteomes" id="UP001444661">
    <property type="component" value="Unassembled WGS sequence"/>
</dbReference>